<dbReference type="EMBL" id="SHKO01000001">
    <property type="protein sequence ID" value="RZU00283.1"/>
    <property type="molecule type" value="Genomic_DNA"/>
</dbReference>
<reference evidence="3 4" key="1">
    <citation type="submission" date="2019-02" db="EMBL/GenBank/DDBJ databases">
        <title>Genomic Encyclopedia of Type Strains, Phase IV (KMG-IV): sequencing the most valuable type-strain genomes for metagenomic binning, comparative biology and taxonomic classification.</title>
        <authorList>
            <person name="Goeker M."/>
        </authorList>
    </citation>
    <scope>NUCLEOTIDE SEQUENCE [LARGE SCALE GENOMIC DNA]</scope>
    <source>
        <strain evidence="3 4">DSM 23814</strain>
    </source>
</reference>
<dbReference type="Gene3D" id="3.10.20.280">
    <property type="entry name" value="RnfH-like"/>
    <property type="match status" value="1"/>
</dbReference>
<dbReference type="SUPFAM" id="SSF54285">
    <property type="entry name" value="MoaD/ThiS"/>
    <property type="match status" value="1"/>
</dbReference>
<evidence type="ECO:0000256" key="2">
    <source>
        <dbReference type="HAMAP-Rule" id="MF_00460"/>
    </source>
</evidence>
<dbReference type="Pfam" id="PF03658">
    <property type="entry name" value="Ub-RnfH"/>
    <property type="match status" value="1"/>
</dbReference>
<proteinExistence type="inferred from homology"/>
<evidence type="ECO:0000313" key="3">
    <source>
        <dbReference type="EMBL" id="RZU00283.1"/>
    </source>
</evidence>
<sequence>MSDEDITITVCYAHSAGQVWLSAVTLPSGSTIEQAIAASGVYQACKLTAADIADTGVFGLRKPRDHVLVQGDRLELYRQLSFDPMESRRRRAAHRKTGILKRKHLKKSKVAWQEYMESSPADPKKGSD</sequence>
<evidence type="ECO:0000313" key="4">
    <source>
        <dbReference type="Proteomes" id="UP000293398"/>
    </source>
</evidence>
<keyword evidence="4" id="KW-1185">Reference proteome</keyword>
<evidence type="ECO:0000256" key="1">
    <source>
        <dbReference type="ARBA" id="ARBA00010645"/>
    </source>
</evidence>
<dbReference type="Proteomes" id="UP000293398">
    <property type="component" value="Unassembled WGS sequence"/>
</dbReference>
<dbReference type="AlphaFoldDB" id="A0A4Q7VUN9"/>
<dbReference type="PANTHER" id="PTHR37483">
    <property type="entry name" value="UPF0125 PROTEIN RATB"/>
    <property type="match status" value="1"/>
</dbReference>
<dbReference type="RefSeq" id="WP_130303855.1">
    <property type="nucleotide sequence ID" value="NZ_SHKO01000001.1"/>
</dbReference>
<dbReference type="InterPro" id="IPR016155">
    <property type="entry name" value="Mopterin_synth/thiamin_S_b"/>
</dbReference>
<dbReference type="OrthoDB" id="9796575at2"/>
<gene>
    <name evidence="3" type="ORF">EV681_2091</name>
</gene>
<dbReference type="InterPro" id="IPR005346">
    <property type="entry name" value="RnfH"/>
</dbReference>
<protein>
    <recommendedName>
        <fullName evidence="2">UPF0125 protein EV681_2091</fullName>
    </recommendedName>
</protein>
<comment type="similarity">
    <text evidence="1 2">Belongs to the UPF0125 (RnfH) family.</text>
</comment>
<accession>A0A4Q7VUN9</accession>
<comment type="caution">
    <text evidence="3">The sequence shown here is derived from an EMBL/GenBank/DDBJ whole genome shotgun (WGS) entry which is preliminary data.</text>
</comment>
<dbReference type="PANTHER" id="PTHR37483:SF1">
    <property type="entry name" value="UPF0125 PROTEIN RATB"/>
    <property type="match status" value="1"/>
</dbReference>
<dbReference type="InterPro" id="IPR037021">
    <property type="entry name" value="RnfH_sf"/>
</dbReference>
<name>A0A4Q7VUN9_9BURK</name>
<organism evidence="3 4">
    <name type="scientific">Advenella incenata</name>
    <dbReference type="NCBI Taxonomy" id="267800"/>
    <lineage>
        <taxon>Bacteria</taxon>
        <taxon>Pseudomonadati</taxon>
        <taxon>Pseudomonadota</taxon>
        <taxon>Betaproteobacteria</taxon>
        <taxon>Burkholderiales</taxon>
        <taxon>Alcaligenaceae</taxon>
    </lineage>
</organism>
<dbReference type="HAMAP" id="MF_00460">
    <property type="entry name" value="UPF0125_RnfH"/>
    <property type="match status" value="1"/>
</dbReference>